<dbReference type="STRING" id="983.SAMN05443543_106148"/>
<dbReference type="InterPro" id="IPR046077">
    <property type="entry name" value="DUF6095"/>
</dbReference>
<feature type="transmembrane region" description="Helical" evidence="1">
    <location>
        <begin position="12"/>
        <end position="33"/>
    </location>
</feature>
<keyword evidence="3" id="KW-1185">Reference proteome</keyword>
<keyword evidence="1" id="KW-1133">Transmembrane helix</keyword>
<name>A0A4Y4ATK7_9FLAO</name>
<evidence type="ECO:0000313" key="2">
    <source>
        <dbReference type="EMBL" id="GEC71535.1"/>
    </source>
</evidence>
<proteinExistence type="predicted"/>
<dbReference type="EMBL" id="BJNP01000008">
    <property type="protein sequence ID" value="GEC71535.1"/>
    <property type="molecule type" value="Genomic_DNA"/>
</dbReference>
<evidence type="ECO:0000313" key="3">
    <source>
        <dbReference type="Proteomes" id="UP000316775"/>
    </source>
</evidence>
<feature type="transmembrane region" description="Helical" evidence="1">
    <location>
        <begin position="39"/>
        <end position="63"/>
    </location>
</feature>
<dbReference type="RefSeq" id="WP_073245232.1">
    <property type="nucleotide sequence ID" value="NZ_BJNP01000008.1"/>
</dbReference>
<dbReference type="Pfam" id="PF19589">
    <property type="entry name" value="DUF6095"/>
    <property type="match status" value="1"/>
</dbReference>
<dbReference type="AlphaFoldDB" id="A0A4Y4ATK7"/>
<reference evidence="2 3" key="1">
    <citation type="submission" date="2019-06" db="EMBL/GenBank/DDBJ databases">
        <title>Whole genome shotgun sequence of Flavobacterium flevense NBRC 14960.</title>
        <authorList>
            <person name="Hosoyama A."/>
            <person name="Uohara A."/>
            <person name="Ohji S."/>
            <person name="Ichikawa N."/>
        </authorList>
    </citation>
    <scope>NUCLEOTIDE SEQUENCE [LARGE SCALE GENOMIC DNA]</scope>
    <source>
        <strain evidence="2 3">NBRC 14960</strain>
    </source>
</reference>
<comment type="caution">
    <text evidence="2">The sequence shown here is derived from an EMBL/GenBank/DDBJ whole genome shotgun (WGS) entry which is preliminary data.</text>
</comment>
<organism evidence="2 3">
    <name type="scientific">Flavobacterium flevense</name>
    <dbReference type="NCBI Taxonomy" id="983"/>
    <lineage>
        <taxon>Bacteria</taxon>
        <taxon>Pseudomonadati</taxon>
        <taxon>Bacteroidota</taxon>
        <taxon>Flavobacteriia</taxon>
        <taxon>Flavobacteriales</taxon>
        <taxon>Flavobacteriaceae</taxon>
        <taxon>Flavobacterium</taxon>
    </lineage>
</organism>
<keyword evidence="1" id="KW-0472">Membrane</keyword>
<gene>
    <name evidence="2" type="ORF">FFL01_10740</name>
</gene>
<keyword evidence="1" id="KW-0812">Transmembrane</keyword>
<sequence>MSTNKELLSKGVRYLTGALPLLFIGPSLIYNAFMNQQNVWHYLVLGIGIIACLASMYLIFLGLKTMMKALFND</sequence>
<accession>A0A4Y4ATK7</accession>
<dbReference type="Proteomes" id="UP000316775">
    <property type="component" value="Unassembled WGS sequence"/>
</dbReference>
<protein>
    <submittedName>
        <fullName evidence="2">Membrane protein</fullName>
    </submittedName>
</protein>
<dbReference type="OrthoDB" id="1447634at2"/>
<evidence type="ECO:0000256" key="1">
    <source>
        <dbReference type="SAM" id="Phobius"/>
    </source>
</evidence>